<evidence type="ECO:0000256" key="6">
    <source>
        <dbReference type="ARBA" id="ARBA00012102"/>
    </source>
</evidence>
<dbReference type="EC" id="2.7.1.33" evidence="6 16"/>
<evidence type="ECO:0000256" key="16">
    <source>
        <dbReference type="HAMAP-Rule" id="MF_01274"/>
    </source>
</evidence>
<comment type="subcellular location">
    <subcellularLocation>
        <location evidence="3 16">Cytoplasm</location>
    </subcellularLocation>
</comment>
<comment type="catalytic activity">
    <reaction evidence="1 16">
        <text>(R)-pantothenate + ATP = (R)-4'-phosphopantothenate + ADP + H(+)</text>
        <dbReference type="Rhea" id="RHEA:16373"/>
        <dbReference type="ChEBI" id="CHEBI:10986"/>
        <dbReference type="ChEBI" id="CHEBI:15378"/>
        <dbReference type="ChEBI" id="CHEBI:29032"/>
        <dbReference type="ChEBI" id="CHEBI:30616"/>
        <dbReference type="ChEBI" id="CHEBI:456216"/>
        <dbReference type="EC" id="2.7.1.33"/>
    </reaction>
</comment>
<feature type="binding site" evidence="16">
    <location>
        <position position="188"/>
    </location>
    <ligand>
        <name>substrate</name>
    </ligand>
</feature>
<dbReference type="GO" id="GO:0005524">
    <property type="term" value="F:ATP binding"/>
    <property type="evidence" value="ECO:0007669"/>
    <property type="project" value="UniProtKB-UniRule"/>
</dbReference>
<keyword evidence="13 16" id="KW-0173">Coenzyme A biosynthesis</keyword>
<evidence type="ECO:0000256" key="4">
    <source>
        <dbReference type="ARBA" id="ARBA00005225"/>
    </source>
</evidence>
<comment type="cofactor">
    <cofactor evidence="16">
        <name>NH4(+)</name>
        <dbReference type="ChEBI" id="CHEBI:28938"/>
    </cofactor>
    <cofactor evidence="16">
        <name>K(+)</name>
        <dbReference type="ChEBI" id="CHEBI:29103"/>
    </cofactor>
    <text evidence="16">A monovalent cation. Ammonium or potassium.</text>
</comment>
<comment type="similarity">
    <text evidence="14 16">Belongs to the type III pantothenate kinase family.</text>
</comment>
<evidence type="ECO:0000256" key="1">
    <source>
        <dbReference type="ARBA" id="ARBA00001206"/>
    </source>
</evidence>
<evidence type="ECO:0000256" key="9">
    <source>
        <dbReference type="ARBA" id="ARBA00022741"/>
    </source>
</evidence>
<comment type="cofactor">
    <cofactor evidence="2">
        <name>K(+)</name>
        <dbReference type="ChEBI" id="CHEBI:29103"/>
    </cofactor>
</comment>
<keyword evidence="10 16" id="KW-0418">Kinase</keyword>
<keyword evidence="7 16" id="KW-0963">Cytoplasm</keyword>
<comment type="caution">
    <text evidence="17">The sequence shown here is derived from an EMBL/GenBank/DDBJ whole genome shotgun (WGS) entry which is preliminary data.</text>
</comment>
<dbReference type="NCBIfam" id="TIGR00671">
    <property type="entry name" value="baf"/>
    <property type="match status" value="1"/>
</dbReference>
<evidence type="ECO:0000256" key="8">
    <source>
        <dbReference type="ARBA" id="ARBA00022679"/>
    </source>
</evidence>
<feature type="binding site" evidence="16">
    <location>
        <position position="135"/>
    </location>
    <ligand>
        <name>ATP</name>
        <dbReference type="ChEBI" id="CHEBI:30616"/>
    </ligand>
</feature>
<dbReference type="Pfam" id="PF03309">
    <property type="entry name" value="Pan_kinase"/>
    <property type="match status" value="1"/>
</dbReference>
<evidence type="ECO:0000256" key="2">
    <source>
        <dbReference type="ARBA" id="ARBA00001958"/>
    </source>
</evidence>
<evidence type="ECO:0000256" key="10">
    <source>
        <dbReference type="ARBA" id="ARBA00022777"/>
    </source>
</evidence>
<dbReference type="GO" id="GO:0005737">
    <property type="term" value="C:cytoplasm"/>
    <property type="evidence" value="ECO:0007669"/>
    <property type="project" value="UniProtKB-SubCell"/>
</dbReference>
<dbReference type="GO" id="GO:0004594">
    <property type="term" value="F:pantothenate kinase activity"/>
    <property type="evidence" value="ECO:0007669"/>
    <property type="project" value="UniProtKB-UniRule"/>
</dbReference>
<reference evidence="17" key="2">
    <citation type="submission" date="2020-09" db="EMBL/GenBank/DDBJ databases">
        <authorList>
            <person name="Sun Q."/>
            <person name="Sedlacek I."/>
        </authorList>
    </citation>
    <scope>NUCLEOTIDE SEQUENCE</scope>
    <source>
        <strain evidence="17">CCM 7086</strain>
    </source>
</reference>
<dbReference type="PANTHER" id="PTHR34265:SF1">
    <property type="entry name" value="TYPE III PANTOTHENATE KINASE"/>
    <property type="match status" value="1"/>
</dbReference>
<evidence type="ECO:0000256" key="3">
    <source>
        <dbReference type="ARBA" id="ARBA00004496"/>
    </source>
</evidence>
<dbReference type="Gene3D" id="3.30.420.40">
    <property type="match status" value="2"/>
</dbReference>
<sequence>MLLLIDAGNTRVKWALAEAAVAGMGVWHAAGSVPHAEVAELAGLWRGMPIARVVIANVAGPRLREVLQAALDAAVGDISDNTRPPVEWFVSSAERAGLRNRYRQPAQLGCDRFAAAIGARALFPDRALIVAGCGTATTVDAVSADGEFVGGMILPGLSLMTASLAGNTAQLPQVSLQADAAHPFADHTDAAIVSGCLAAQAGAIERALAAYRTAQGTDVACILTGGAADLIAPQLSVAHERIDNLVLIGLQTVATSSC</sequence>
<feature type="binding site" evidence="16">
    <location>
        <position position="102"/>
    </location>
    <ligand>
        <name>substrate</name>
    </ligand>
</feature>
<feature type="binding site" evidence="16">
    <location>
        <begin position="109"/>
        <end position="112"/>
    </location>
    <ligand>
        <name>substrate</name>
    </ligand>
</feature>
<dbReference type="InterPro" id="IPR004619">
    <property type="entry name" value="Type_III_PanK"/>
</dbReference>
<organism evidence="17 18">
    <name type="scientific">Oxalicibacterium flavum</name>
    <dbReference type="NCBI Taxonomy" id="179467"/>
    <lineage>
        <taxon>Bacteria</taxon>
        <taxon>Pseudomonadati</taxon>
        <taxon>Pseudomonadota</taxon>
        <taxon>Betaproteobacteria</taxon>
        <taxon>Burkholderiales</taxon>
        <taxon>Oxalobacteraceae</taxon>
        <taxon>Oxalicibacterium</taxon>
    </lineage>
</organism>
<evidence type="ECO:0000313" key="18">
    <source>
        <dbReference type="Proteomes" id="UP000620266"/>
    </source>
</evidence>
<dbReference type="EMBL" id="BMCG01000003">
    <property type="protein sequence ID" value="GGC06376.1"/>
    <property type="molecule type" value="Genomic_DNA"/>
</dbReference>
<comment type="subunit">
    <text evidence="5 16">Homodimer.</text>
</comment>
<feature type="binding site" evidence="16">
    <location>
        <begin position="6"/>
        <end position="13"/>
    </location>
    <ligand>
        <name>ATP</name>
        <dbReference type="ChEBI" id="CHEBI:30616"/>
    </ligand>
</feature>
<comment type="pathway">
    <text evidence="4 16">Cofactor biosynthesis; coenzyme A biosynthesis; CoA from (R)-pantothenate: step 1/5.</text>
</comment>
<keyword evidence="8 16" id="KW-0808">Transferase</keyword>
<feature type="active site" description="Proton acceptor" evidence="16">
    <location>
        <position position="111"/>
    </location>
</feature>
<dbReference type="AlphaFoldDB" id="A0A8J2XY06"/>
<comment type="caution">
    <text evidence="16">Lacks conserved residue(s) required for the propagation of feature annotation.</text>
</comment>
<evidence type="ECO:0000256" key="11">
    <source>
        <dbReference type="ARBA" id="ARBA00022840"/>
    </source>
</evidence>
<dbReference type="InterPro" id="IPR043129">
    <property type="entry name" value="ATPase_NBD"/>
</dbReference>
<evidence type="ECO:0000256" key="7">
    <source>
        <dbReference type="ARBA" id="ARBA00022490"/>
    </source>
</evidence>
<evidence type="ECO:0000256" key="5">
    <source>
        <dbReference type="ARBA" id="ARBA00011738"/>
    </source>
</evidence>
<keyword evidence="11 16" id="KW-0067">ATP-binding</keyword>
<proteinExistence type="inferred from homology"/>
<keyword evidence="18" id="KW-1185">Reference proteome</keyword>
<protein>
    <recommendedName>
        <fullName evidence="15 16">Type III pantothenate kinase</fullName>
        <ecNumber evidence="6 16">2.7.1.33</ecNumber>
    </recommendedName>
    <alternativeName>
        <fullName evidence="16">PanK-III</fullName>
    </alternativeName>
    <alternativeName>
        <fullName evidence="16">Pantothenic acid kinase</fullName>
    </alternativeName>
</protein>
<dbReference type="HAMAP" id="MF_01274">
    <property type="entry name" value="Pantothen_kinase_3"/>
    <property type="match status" value="1"/>
</dbReference>
<evidence type="ECO:0000256" key="13">
    <source>
        <dbReference type="ARBA" id="ARBA00022993"/>
    </source>
</evidence>
<gene>
    <name evidence="16 17" type="primary">coaX</name>
    <name evidence="17" type="ORF">GCM10007205_14440</name>
</gene>
<evidence type="ECO:0000256" key="14">
    <source>
        <dbReference type="ARBA" id="ARBA00038036"/>
    </source>
</evidence>
<name>A0A8J2XY06_9BURK</name>
<comment type="function">
    <text evidence="16">Catalyzes the phosphorylation of pantothenate (Pan), the first step in CoA biosynthesis.</text>
</comment>
<reference evidence="17" key="1">
    <citation type="journal article" date="2014" name="Int. J. Syst. Evol. Microbiol.">
        <title>Complete genome sequence of Corynebacterium casei LMG S-19264T (=DSM 44701T), isolated from a smear-ripened cheese.</title>
        <authorList>
            <consortium name="US DOE Joint Genome Institute (JGI-PGF)"/>
            <person name="Walter F."/>
            <person name="Albersmeier A."/>
            <person name="Kalinowski J."/>
            <person name="Ruckert C."/>
        </authorList>
    </citation>
    <scope>NUCLEOTIDE SEQUENCE</scope>
    <source>
        <strain evidence="17">CCM 7086</strain>
    </source>
</reference>
<dbReference type="Proteomes" id="UP000620266">
    <property type="component" value="Unassembled WGS sequence"/>
</dbReference>
<dbReference type="GO" id="GO:0015937">
    <property type="term" value="P:coenzyme A biosynthetic process"/>
    <property type="evidence" value="ECO:0007669"/>
    <property type="project" value="UniProtKB-UniRule"/>
</dbReference>
<dbReference type="SUPFAM" id="SSF53067">
    <property type="entry name" value="Actin-like ATPase domain"/>
    <property type="match status" value="2"/>
</dbReference>
<dbReference type="UniPathway" id="UPA00241">
    <property type="reaction ID" value="UER00352"/>
</dbReference>
<dbReference type="RefSeq" id="WP_188395558.1">
    <property type="nucleotide sequence ID" value="NZ_BMCG01000003.1"/>
</dbReference>
<keyword evidence="9 16" id="KW-0547">Nucleotide-binding</keyword>
<keyword evidence="12 16" id="KW-0630">Potassium</keyword>
<dbReference type="CDD" id="cd24015">
    <property type="entry name" value="ASKHA_NBD_PanK-III"/>
    <property type="match status" value="1"/>
</dbReference>
<evidence type="ECO:0000313" key="17">
    <source>
        <dbReference type="EMBL" id="GGC06376.1"/>
    </source>
</evidence>
<accession>A0A8J2XY06</accession>
<dbReference type="PANTHER" id="PTHR34265">
    <property type="entry name" value="TYPE III PANTOTHENATE KINASE"/>
    <property type="match status" value="1"/>
</dbReference>
<evidence type="ECO:0000256" key="12">
    <source>
        <dbReference type="ARBA" id="ARBA00022958"/>
    </source>
</evidence>
<evidence type="ECO:0000256" key="15">
    <source>
        <dbReference type="ARBA" id="ARBA00040883"/>
    </source>
</evidence>